<accession>A0A8H4JAL1</accession>
<feature type="region of interest" description="Disordered" evidence="1">
    <location>
        <begin position="492"/>
        <end position="512"/>
    </location>
</feature>
<sequence length="584" mass="65736">MAAPSVAPPNFVLGSSHAAGQQTLPAAAPSHAATNWDGNVDKPEFAQTNEDGTISAAQINPDEQKEDNDPITLEERMQAAQLKATGQLNALRQERPAVEKPPREILIHYETAYEAMQTWWSQGMTEDVQNKFTTTDQNVVMANYLAHRDHNQFLFPWKYITDMFTSYREIHKDIVQTPSEQQPAIAKKYLEGNKMFMIDLRQRGINYKRLLTAEVYDTMKKVLEQHGDSADFSDIIAVFQEPTVWQQDIIQHSHQTVEQYFRALGASNYKAAEPMLAYLHNVNQQLRDENKKHGFKEDDHNLPLEELDELWRECQAPSGKYDENGLVEFAQKSVANWEIFCLKDVKIPNFTALEPTPEVKRQQQYPIRRILLQYHLDTDKPPFDHRGAAQKIQKFAQDFKGFGSQSPPQGLMPSNQQGFGGPSPPQVFMSSNQQQLGGTSGLPMQTNNISENEIWDEGMLMIHPRLSEGITPQGKVMFVLADARSRGIHPDTAASLSASDKDQTPWLFGDGSDLEDSAYSTSFSGGQNHTKLINDDDDEIVADMFSQLSQARKVEPPDNGSIDTSGTKYPVSTTKEAFSPQQKT</sequence>
<organism evidence="2 3">
    <name type="scientific">Botryosphaeria dothidea</name>
    <dbReference type="NCBI Taxonomy" id="55169"/>
    <lineage>
        <taxon>Eukaryota</taxon>
        <taxon>Fungi</taxon>
        <taxon>Dikarya</taxon>
        <taxon>Ascomycota</taxon>
        <taxon>Pezizomycotina</taxon>
        <taxon>Dothideomycetes</taxon>
        <taxon>Dothideomycetes incertae sedis</taxon>
        <taxon>Botryosphaeriales</taxon>
        <taxon>Botryosphaeriaceae</taxon>
        <taxon>Botryosphaeria</taxon>
    </lineage>
</organism>
<feature type="compositionally biased region" description="Polar residues" evidence="1">
    <location>
        <begin position="561"/>
        <end position="584"/>
    </location>
</feature>
<keyword evidence="3" id="KW-1185">Reference proteome</keyword>
<evidence type="ECO:0000256" key="1">
    <source>
        <dbReference type="SAM" id="MobiDB-lite"/>
    </source>
</evidence>
<dbReference type="Proteomes" id="UP000572817">
    <property type="component" value="Unassembled WGS sequence"/>
</dbReference>
<feature type="region of interest" description="Disordered" evidence="1">
    <location>
        <begin position="546"/>
        <end position="584"/>
    </location>
</feature>
<protein>
    <submittedName>
        <fullName evidence="2">Uncharacterized protein</fullName>
    </submittedName>
</protein>
<feature type="compositionally biased region" description="Polar residues" evidence="1">
    <location>
        <begin position="46"/>
        <end position="58"/>
    </location>
</feature>
<reference evidence="2" key="1">
    <citation type="submission" date="2020-04" db="EMBL/GenBank/DDBJ databases">
        <title>Genome Assembly and Annotation of Botryosphaeria dothidea sdau 11-99, a Latent Pathogen of Apple Fruit Ring Rot in China.</title>
        <authorList>
            <person name="Yu C."/>
            <person name="Diao Y."/>
            <person name="Lu Q."/>
            <person name="Zhao J."/>
            <person name="Cui S."/>
            <person name="Peng C."/>
            <person name="He B."/>
            <person name="Liu H."/>
        </authorList>
    </citation>
    <scope>NUCLEOTIDE SEQUENCE [LARGE SCALE GENOMIC DNA]</scope>
    <source>
        <strain evidence="2">Sdau11-99</strain>
    </source>
</reference>
<name>A0A8H4JAL1_9PEZI</name>
<gene>
    <name evidence="2" type="ORF">GTA08_BOTSDO01544</name>
</gene>
<feature type="region of interest" description="Disordered" evidence="1">
    <location>
        <begin position="1"/>
        <end position="67"/>
    </location>
</feature>
<comment type="caution">
    <text evidence="2">The sequence shown here is derived from an EMBL/GenBank/DDBJ whole genome shotgun (WGS) entry which is preliminary data.</text>
</comment>
<dbReference type="EMBL" id="WWBZ02000001">
    <property type="protein sequence ID" value="KAF4314058.1"/>
    <property type="molecule type" value="Genomic_DNA"/>
</dbReference>
<evidence type="ECO:0000313" key="3">
    <source>
        <dbReference type="Proteomes" id="UP000572817"/>
    </source>
</evidence>
<proteinExistence type="predicted"/>
<evidence type="ECO:0000313" key="2">
    <source>
        <dbReference type="EMBL" id="KAF4314058.1"/>
    </source>
</evidence>
<dbReference type="AlphaFoldDB" id="A0A8H4JAL1"/>